<name>A0A2G6E4S0_9BACT</name>
<evidence type="ECO:0000313" key="5">
    <source>
        <dbReference type="Proteomes" id="UP000229740"/>
    </source>
</evidence>
<evidence type="ECO:0000313" key="4">
    <source>
        <dbReference type="EMBL" id="PID56937.1"/>
    </source>
</evidence>
<comment type="caution">
    <text evidence="4">The sequence shown here is derived from an EMBL/GenBank/DDBJ whole genome shotgun (WGS) entry which is preliminary data.</text>
</comment>
<accession>A0A2G6E4S0</accession>
<feature type="domain" description="Sulfatase N-terminal" evidence="3">
    <location>
        <begin position="7"/>
        <end position="344"/>
    </location>
</feature>
<gene>
    <name evidence="4" type="ORF">CSB45_09660</name>
</gene>
<dbReference type="Gene3D" id="3.40.720.10">
    <property type="entry name" value="Alkaline Phosphatase, subunit A"/>
    <property type="match status" value="1"/>
</dbReference>
<dbReference type="PANTHER" id="PTHR45953">
    <property type="entry name" value="IDURONATE 2-SULFATASE"/>
    <property type="match status" value="1"/>
</dbReference>
<dbReference type="Pfam" id="PF00884">
    <property type="entry name" value="Sulfatase"/>
    <property type="match status" value="1"/>
</dbReference>
<evidence type="ECO:0000259" key="3">
    <source>
        <dbReference type="Pfam" id="PF00884"/>
    </source>
</evidence>
<dbReference type="CDD" id="cd16037">
    <property type="entry name" value="sulfatase_like"/>
    <property type="match status" value="1"/>
</dbReference>
<sequence>MSTIQRPNILVIMSDEHNAGVAGCYGNDIIQTPSLDRLSRQGITFENCYCNSPLCVPSRLSFTSGKYISRVGAWNNNCWLPSDDYPSLPRIMNAVGYESILCGKMHYDWTRNYGFRVIGTNLHNYTKTGRGGRRKVGDLSPKPGISERFNDFHVGESSRIIAHDRMVSRNAINFLKKRKATEEPFFLLVGYKAPHFPLIVPEKYWKQYEDQVPMPYIPKSHLESQPRNYRHLRIHSNIENVPNDIVKRGRELYYGLTQWLDEEIGKVLNSLENSEVAYNTVVIYTADHGENLGEHGLWWKNCMYEHACRIPLIISWPAHWNGGQRRIGACSLLDVVQTIAELGGTKVPSDWNGDSMIPWLNDVKHGWKDLAVSEYYAGKVVSGFAMIRKGQYKYVYHTPVNSNYPPEYELYNLKNDPHEFNNLSSQNTYKELLTQMHLALVNEIGEKPDMTERRCRKDYARGYDRKNI</sequence>
<dbReference type="GO" id="GO:0005737">
    <property type="term" value="C:cytoplasm"/>
    <property type="evidence" value="ECO:0007669"/>
    <property type="project" value="TreeGrafter"/>
</dbReference>
<keyword evidence="2" id="KW-0378">Hydrolase</keyword>
<dbReference type="GO" id="GO:0046872">
    <property type="term" value="F:metal ion binding"/>
    <property type="evidence" value="ECO:0007669"/>
    <property type="project" value="UniProtKB-KW"/>
</dbReference>
<evidence type="ECO:0000256" key="1">
    <source>
        <dbReference type="ARBA" id="ARBA00022723"/>
    </source>
</evidence>
<dbReference type="InterPro" id="IPR017850">
    <property type="entry name" value="Alkaline_phosphatase_core_sf"/>
</dbReference>
<dbReference type="AlphaFoldDB" id="A0A2G6E4S0"/>
<dbReference type="EMBL" id="PDPS01000030">
    <property type="protein sequence ID" value="PID56937.1"/>
    <property type="molecule type" value="Genomic_DNA"/>
</dbReference>
<proteinExistence type="predicted"/>
<protein>
    <submittedName>
        <fullName evidence="4">Choline-sulfatase</fullName>
    </submittedName>
</protein>
<dbReference type="PANTHER" id="PTHR45953:SF1">
    <property type="entry name" value="IDURONATE 2-SULFATASE"/>
    <property type="match status" value="1"/>
</dbReference>
<reference evidence="4 5" key="1">
    <citation type="submission" date="2017-10" db="EMBL/GenBank/DDBJ databases">
        <title>Novel microbial diversity and functional potential in the marine mammal oral microbiome.</title>
        <authorList>
            <person name="Dudek N.K."/>
            <person name="Sun C.L."/>
            <person name="Burstein D."/>
            <person name="Kantor R.S."/>
            <person name="Aliaga Goltsman D.S."/>
            <person name="Bik E.M."/>
            <person name="Thomas B.C."/>
            <person name="Banfield J.F."/>
            <person name="Relman D.A."/>
        </authorList>
    </citation>
    <scope>NUCLEOTIDE SEQUENCE [LARGE SCALE GENOMIC DNA]</scope>
    <source>
        <strain evidence="4">DOLZORAL124_49_17</strain>
    </source>
</reference>
<keyword evidence="1" id="KW-0479">Metal-binding</keyword>
<dbReference type="GO" id="GO:0008484">
    <property type="term" value="F:sulfuric ester hydrolase activity"/>
    <property type="evidence" value="ECO:0007669"/>
    <property type="project" value="TreeGrafter"/>
</dbReference>
<dbReference type="InterPro" id="IPR000917">
    <property type="entry name" value="Sulfatase_N"/>
</dbReference>
<dbReference type="Proteomes" id="UP000229740">
    <property type="component" value="Unassembled WGS sequence"/>
</dbReference>
<dbReference type="SUPFAM" id="SSF53649">
    <property type="entry name" value="Alkaline phosphatase-like"/>
    <property type="match status" value="1"/>
</dbReference>
<organism evidence="4 5">
    <name type="scientific">candidate division KSB3 bacterium</name>
    <dbReference type="NCBI Taxonomy" id="2044937"/>
    <lineage>
        <taxon>Bacteria</taxon>
        <taxon>candidate division KSB3</taxon>
    </lineage>
</organism>
<evidence type="ECO:0000256" key="2">
    <source>
        <dbReference type="ARBA" id="ARBA00022801"/>
    </source>
</evidence>